<accession>A0A1V9FQ71</accession>
<evidence type="ECO:0000313" key="3">
    <source>
        <dbReference type="Proteomes" id="UP000192796"/>
    </source>
</evidence>
<dbReference type="STRING" id="1703345.A3860_33090"/>
<proteinExistence type="predicted"/>
<evidence type="ECO:0000259" key="1">
    <source>
        <dbReference type="Pfam" id="PF06580"/>
    </source>
</evidence>
<sequence length="59" mass="6376">MLTGFDMIISNKAGKCNGLNPHFLFNSLHAIQGTVNGNNSSEANNYISDIASFMRNGID</sequence>
<dbReference type="EMBL" id="LVYD01000061">
    <property type="protein sequence ID" value="OQP60504.1"/>
    <property type="molecule type" value="Genomic_DNA"/>
</dbReference>
<name>A0A1V9FQ71_9BACT</name>
<comment type="caution">
    <text evidence="2">The sequence shown here is derived from an EMBL/GenBank/DDBJ whole genome shotgun (WGS) entry which is preliminary data.</text>
</comment>
<dbReference type="AlphaFoldDB" id="A0A1V9FQ71"/>
<keyword evidence="3" id="KW-1185">Reference proteome</keyword>
<reference evidence="2 3" key="1">
    <citation type="submission" date="2016-03" db="EMBL/GenBank/DDBJ databases">
        <title>Niastella vici sp. nov., isolated from farmland soil.</title>
        <authorList>
            <person name="Chen L."/>
            <person name="Wang D."/>
            <person name="Yang S."/>
            <person name="Wang G."/>
        </authorList>
    </citation>
    <scope>NUCLEOTIDE SEQUENCE [LARGE SCALE GENOMIC DNA]</scope>
    <source>
        <strain evidence="2 3">DJ57</strain>
    </source>
</reference>
<organism evidence="2 3">
    <name type="scientific">Niastella vici</name>
    <dbReference type="NCBI Taxonomy" id="1703345"/>
    <lineage>
        <taxon>Bacteria</taxon>
        <taxon>Pseudomonadati</taxon>
        <taxon>Bacteroidota</taxon>
        <taxon>Chitinophagia</taxon>
        <taxon>Chitinophagales</taxon>
        <taxon>Chitinophagaceae</taxon>
        <taxon>Niastella</taxon>
    </lineage>
</organism>
<feature type="domain" description="Signal transduction histidine kinase internal region" evidence="1">
    <location>
        <begin position="19"/>
        <end position="57"/>
    </location>
</feature>
<dbReference type="InterPro" id="IPR010559">
    <property type="entry name" value="Sig_transdc_His_kin_internal"/>
</dbReference>
<dbReference type="Proteomes" id="UP000192796">
    <property type="component" value="Unassembled WGS sequence"/>
</dbReference>
<gene>
    <name evidence="2" type="ORF">A3860_33090</name>
</gene>
<dbReference type="GO" id="GO:0016020">
    <property type="term" value="C:membrane"/>
    <property type="evidence" value="ECO:0007669"/>
    <property type="project" value="InterPro"/>
</dbReference>
<dbReference type="Pfam" id="PF06580">
    <property type="entry name" value="His_kinase"/>
    <property type="match status" value="1"/>
</dbReference>
<dbReference type="GO" id="GO:0000155">
    <property type="term" value="F:phosphorelay sensor kinase activity"/>
    <property type="evidence" value="ECO:0007669"/>
    <property type="project" value="InterPro"/>
</dbReference>
<evidence type="ECO:0000313" key="2">
    <source>
        <dbReference type="EMBL" id="OQP60504.1"/>
    </source>
</evidence>
<protein>
    <recommendedName>
        <fullName evidence="1">Signal transduction histidine kinase internal region domain-containing protein</fullName>
    </recommendedName>
</protein>